<proteinExistence type="predicted"/>
<feature type="transmembrane region" description="Helical" evidence="1">
    <location>
        <begin position="94"/>
        <end position="117"/>
    </location>
</feature>
<protein>
    <submittedName>
        <fullName evidence="2">ABC transporter membrane-spanning protein</fullName>
    </submittedName>
</protein>
<keyword evidence="1" id="KW-0812">Transmembrane</keyword>
<evidence type="ECO:0000313" key="3">
    <source>
        <dbReference type="Proteomes" id="UP000467252"/>
    </source>
</evidence>
<feature type="transmembrane region" description="Helical" evidence="1">
    <location>
        <begin position="363"/>
        <end position="385"/>
    </location>
</feature>
<feature type="transmembrane region" description="Helical" evidence="1">
    <location>
        <begin position="472"/>
        <end position="493"/>
    </location>
</feature>
<feature type="transmembrane region" description="Helical" evidence="1">
    <location>
        <begin position="56"/>
        <end position="73"/>
    </location>
</feature>
<sequence length="500" mass="50798">MSFLVAAQYKSTFQDALSPEALRALAENPAIRVLFGTPMALDDAGGFTVWRTGTPLLVVAGVWIMLAAVRITRGEEDTGRWDFLLSGTLRVSDTLRSCALALACSALVISLGVWAALLAAGTAAWGATLYAAGFLGVTLTFAAAGFVAAQLMPNRPRAVGTAVGFLGASLLLRMIADAATTLAGLAWISPLGLIARTAPFADNRVAPLAVLACYPVALGTAAMAISASRDVGSGLLTVSDSRAPRPRLLGSVMGFAVRRSLRSTLGWAAAIATYFVVFGATIASILEFFEQNPRFADLAAAAGFAGLNSAEGFCAALLALCALATGMYADTRIGAFVDDEQARRATLLFASPVSRAGLLSTEIAVVAFGVLALHVTAAAGITVGAAVTGAPLSFSDAVAGALNTAPIAALALGAAALAAGWSPSAVTAVGAVPVVGGFLLNVVAESMHAPGWVGNLSPFVHVQPVPLLGPDWAALGVLVSISAVLAAIEMAGYRRRDLTS</sequence>
<name>A0A7I7UDF7_MYCPV</name>
<dbReference type="Proteomes" id="UP000467252">
    <property type="component" value="Chromosome"/>
</dbReference>
<gene>
    <name evidence="2" type="ORF">MPUL_00990</name>
</gene>
<feature type="transmembrane region" description="Helical" evidence="1">
    <location>
        <begin position="298"/>
        <end position="323"/>
    </location>
</feature>
<keyword evidence="1" id="KW-0472">Membrane</keyword>
<feature type="transmembrane region" description="Helical" evidence="1">
    <location>
        <begin position="265"/>
        <end position="286"/>
    </location>
</feature>
<accession>A0A7I7UDF7</accession>
<keyword evidence="3" id="KW-1185">Reference proteome</keyword>
<feature type="transmembrane region" description="Helical" evidence="1">
    <location>
        <begin position="163"/>
        <end position="188"/>
    </location>
</feature>
<dbReference type="EMBL" id="AP022599">
    <property type="protein sequence ID" value="BBY78941.1"/>
    <property type="molecule type" value="Genomic_DNA"/>
</dbReference>
<feature type="transmembrane region" description="Helical" evidence="1">
    <location>
        <begin position="208"/>
        <end position="227"/>
    </location>
</feature>
<organism evidence="2 3">
    <name type="scientific">Mycolicibacterium pulveris</name>
    <name type="common">Mycobacterium pulveris</name>
    <dbReference type="NCBI Taxonomy" id="36813"/>
    <lineage>
        <taxon>Bacteria</taxon>
        <taxon>Bacillati</taxon>
        <taxon>Actinomycetota</taxon>
        <taxon>Actinomycetes</taxon>
        <taxon>Mycobacteriales</taxon>
        <taxon>Mycobacteriaceae</taxon>
        <taxon>Mycolicibacterium</taxon>
    </lineage>
</organism>
<feature type="transmembrane region" description="Helical" evidence="1">
    <location>
        <begin position="129"/>
        <end position="151"/>
    </location>
</feature>
<feature type="transmembrane region" description="Helical" evidence="1">
    <location>
        <begin position="397"/>
        <end position="418"/>
    </location>
</feature>
<dbReference type="AlphaFoldDB" id="A0A7I7UDF7"/>
<feature type="transmembrane region" description="Helical" evidence="1">
    <location>
        <begin position="425"/>
        <end position="444"/>
    </location>
</feature>
<keyword evidence="1" id="KW-1133">Transmembrane helix</keyword>
<evidence type="ECO:0000313" key="2">
    <source>
        <dbReference type="EMBL" id="BBY78941.1"/>
    </source>
</evidence>
<reference evidence="2 3" key="1">
    <citation type="journal article" date="2019" name="Emerg. Microbes Infect.">
        <title>Comprehensive subspecies identification of 175 nontuberculous mycobacteria species based on 7547 genomic profiles.</title>
        <authorList>
            <person name="Matsumoto Y."/>
            <person name="Kinjo T."/>
            <person name="Motooka D."/>
            <person name="Nabeya D."/>
            <person name="Jung N."/>
            <person name="Uechi K."/>
            <person name="Horii T."/>
            <person name="Iida T."/>
            <person name="Fujita J."/>
            <person name="Nakamura S."/>
        </authorList>
    </citation>
    <scope>NUCLEOTIDE SEQUENCE [LARGE SCALE GENOMIC DNA]</scope>
    <source>
        <strain evidence="2 3">JCM 6370</strain>
    </source>
</reference>
<evidence type="ECO:0000256" key="1">
    <source>
        <dbReference type="SAM" id="Phobius"/>
    </source>
</evidence>